<keyword evidence="9" id="KW-0521">NADP</keyword>
<comment type="function">
    <text evidence="1">Conversion of NADPH, generated by peripheral catabolic pathways, to NADH, which can enter the respiratory chain for energy generation.</text>
</comment>
<dbReference type="FunFam" id="3.30.390.30:FF:000001">
    <property type="entry name" value="Dihydrolipoyl dehydrogenase"/>
    <property type="match status" value="1"/>
</dbReference>
<evidence type="ECO:0000313" key="17">
    <source>
        <dbReference type="Proteomes" id="UP000319383"/>
    </source>
</evidence>
<dbReference type="NCBIfam" id="NF003585">
    <property type="entry name" value="PRK05249.1"/>
    <property type="match status" value="1"/>
</dbReference>
<evidence type="ECO:0000256" key="8">
    <source>
        <dbReference type="ARBA" id="ARBA00022827"/>
    </source>
</evidence>
<dbReference type="GO" id="GO:0006103">
    <property type="term" value="P:2-oxoglutarate metabolic process"/>
    <property type="evidence" value="ECO:0007669"/>
    <property type="project" value="TreeGrafter"/>
</dbReference>
<dbReference type="GO" id="GO:0005829">
    <property type="term" value="C:cytosol"/>
    <property type="evidence" value="ECO:0007669"/>
    <property type="project" value="TreeGrafter"/>
</dbReference>
<evidence type="ECO:0000256" key="4">
    <source>
        <dbReference type="ARBA" id="ARBA00012772"/>
    </source>
</evidence>
<evidence type="ECO:0000256" key="13">
    <source>
        <dbReference type="PIRSR" id="PIRSR000350-3"/>
    </source>
</evidence>
<feature type="binding site" evidence="13">
    <location>
        <begin position="214"/>
        <end position="221"/>
    </location>
    <ligand>
        <name>NAD(+)</name>
        <dbReference type="ChEBI" id="CHEBI:57540"/>
    </ligand>
</feature>
<dbReference type="AlphaFoldDB" id="A0A517ZNF9"/>
<feature type="binding site" evidence="13">
    <location>
        <position position="302"/>
    </location>
    <ligand>
        <name>NAD(+)</name>
        <dbReference type="ChEBI" id="CHEBI:57540"/>
    </ligand>
</feature>
<name>A0A517ZNF9_9PLAN</name>
<keyword evidence="8 13" id="KW-0274">FAD</keyword>
<keyword evidence="13" id="KW-0547">Nucleotide-binding</keyword>
<evidence type="ECO:0000256" key="11">
    <source>
        <dbReference type="ARBA" id="ARBA00023027"/>
    </source>
</evidence>
<evidence type="ECO:0000256" key="5">
    <source>
        <dbReference type="ARBA" id="ARBA00016603"/>
    </source>
</evidence>
<dbReference type="InterPro" id="IPR023753">
    <property type="entry name" value="FAD/NAD-binding_dom"/>
</dbReference>
<evidence type="ECO:0000256" key="9">
    <source>
        <dbReference type="ARBA" id="ARBA00022857"/>
    </source>
</evidence>
<dbReference type="KEGG" id="sdyn:Mal52_24870"/>
<dbReference type="Pfam" id="PF07992">
    <property type="entry name" value="Pyr_redox_2"/>
    <property type="match status" value="1"/>
</dbReference>
<dbReference type="Gene3D" id="3.50.50.60">
    <property type="entry name" value="FAD/NAD(P)-binding domain"/>
    <property type="match status" value="2"/>
</dbReference>
<feature type="binding site" evidence="13">
    <location>
        <position position="343"/>
    </location>
    <ligand>
        <name>FAD</name>
        <dbReference type="ChEBI" id="CHEBI:57692"/>
    </ligand>
</feature>
<evidence type="ECO:0000256" key="3">
    <source>
        <dbReference type="ARBA" id="ARBA00007532"/>
    </source>
</evidence>
<evidence type="ECO:0000256" key="6">
    <source>
        <dbReference type="ARBA" id="ARBA00022490"/>
    </source>
</evidence>
<sequence>MCVANDLQPECQRRGRPTSPLWTDFPQDCWSQVMKYDLVVIGSGPAGQKGAIAAAKLNKRVAIVERDFNQFGGVCLHSGTIPSKTMREAILHLSGYSHRDVYGEQYRQKRRITMDDLRRQVAHVVEHERDVVQDQLERNGIDSYVGDASFVGPHEIAVTRAGGESVTLQTEKVLIASGTKPARPESIPFDGETVFDSDEILKLSEIPRSLIVIGGGVIGIEYGIMFATLGVRVTVVDGRRRLLEFADAEIVDSLMFHARSLGMVFRLGEDVVGIDRLQENRIALHLESGKKLIGESVLYAAGRAGDTERLNLEAAGLTPDDRGRLWCNEHQQTWVPHIYGVGDVVGFPALASVSMEQGRRAVCHAFDQPFHGCEVLPYGLYTIPEISMVGKNEDELTKERVPYEVGVARFREIARGKILGDDTGLLKMLFHRETREILGVHCIGATATEIIHIGQTVMALGGTIDYFRDTVFNYPTMAECYKVAAFDGLNKLSLEGEFAASAPSTSEKEEKTPLPREANIDVMAV</sequence>
<dbReference type="PRINTS" id="PR00411">
    <property type="entry name" value="PNDRDTASEI"/>
</dbReference>
<dbReference type="GO" id="GO:0050660">
    <property type="term" value="F:flavin adenine dinucleotide binding"/>
    <property type="evidence" value="ECO:0007669"/>
    <property type="project" value="TreeGrafter"/>
</dbReference>
<keyword evidence="11 13" id="KW-0520">NAD</keyword>
<comment type="similarity">
    <text evidence="3">Belongs to the class-I pyridine nucleotide-disulfide oxidoreductase family.</text>
</comment>
<comment type="cofactor">
    <cofactor evidence="13">
        <name>FAD</name>
        <dbReference type="ChEBI" id="CHEBI:57692"/>
    </cofactor>
    <text evidence="13">Binds 1 FAD per subunit.</text>
</comment>
<organism evidence="16 17">
    <name type="scientific">Symmachiella dynata</name>
    <dbReference type="NCBI Taxonomy" id="2527995"/>
    <lineage>
        <taxon>Bacteria</taxon>
        <taxon>Pseudomonadati</taxon>
        <taxon>Planctomycetota</taxon>
        <taxon>Planctomycetia</taxon>
        <taxon>Planctomycetales</taxon>
        <taxon>Planctomycetaceae</taxon>
        <taxon>Symmachiella</taxon>
    </lineage>
</organism>
<proteinExistence type="inferred from homology"/>
<dbReference type="PRINTS" id="PR00368">
    <property type="entry name" value="FADPNR"/>
</dbReference>
<dbReference type="PANTHER" id="PTHR22912:SF93">
    <property type="entry name" value="SOLUBLE PYRIDINE NUCLEOTIDE TRANSHYDROGENASE"/>
    <property type="match status" value="1"/>
</dbReference>
<gene>
    <name evidence="16" type="primary">sthA_3</name>
    <name evidence="16" type="ORF">Mal52_24870</name>
</gene>
<evidence type="ECO:0000256" key="12">
    <source>
        <dbReference type="ARBA" id="ARBA00031183"/>
    </source>
</evidence>
<evidence type="ECO:0000256" key="7">
    <source>
        <dbReference type="ARBA" id="ARBA00022630"/>
    </source>
</evidence>
<keyword evidence="6" id="KW-0963">Cytoplasm</keyword>
<dbReference type="Proteomes" id="UP000319383">
    <property type="component" value="Chromosome"/>
</dbReference>
<evidence type="ECO:0000256" key="2">
    <source>
        <dbReference type="ARBA" id="ARBA00004496"/>
    </source>
</evidence>
<dbReference type="SUPFAM" id="SSF51905">
    <property type="entry name" value="FAD/NAD(P)-binding domain"/>
    <property type="match status" value="1"/>
</dbReference>
<dbReference type="PIRSF" id="PIRSF000350">
    <property type="entry name" value="Mercury_reductase_MerA"/>
    <property type="match status" value="1"/>
</dbReference>
<feature type="domain" description="FAD/NAD(P)-binding" evidence="15">
    <location>
        <begin position="36"/>
        <end position="358"/>
    </location>
</feature>
<protein>
    <recommendedName>
        <fullName evidence="5">Soluble pyridine nucleotide transhydrogenase</fullName>
        <ecNumber evidence="4">1.6.1.1</ecNumber>
    </recommendedName>
    <alternativeName>
        <fullName evidence="12">NAD(P)(+) transhydrogenase [B-specific]</fullName>
    </alternativeName>
</protein>
<accession>A0A517ZNF9</accession>
<comment type="subcellular location">
    <subcellularLocation>
        <location evidence="2">Cytoplasm</location>
    </subcellularLocation>
</comment>
<dbReference type="SUPFAM" id="SSF55424">
    <property type="entry name" value="FAD/NAD-linked reductases, dimerisation (C-terminal) domain"/>
    <property type="match status" value="1"/>
</dbReference>
<dbReference type="Gene3D" id="3.30.390.30">
    <property type="match status" value="1"/>
</dbReference>
<keyword evidence="7" id="KW-0285">Flavoprotein</keyword>
<dbReference type="GO" id="GO:0004148">
    <property type="term" value="F:dihydrolipoyl dehydrogenase (NADH) activity"/>
    <property type="evidence" value="ECO:0007669"/>
    <property type="project" value="TreeGrafter"/>
</dbReference>
<dbReference type="InterPro" id="IPR050151">
    <property type="entry name" value="Class-I_Pyr_Nuc-Dis_Oxidored"/>
</dbReference>
<dbReference type="EMBL" id="CP036276">
    <property type="protein sequence ID" value="QDU44009.1"/>
    <property type="molecule type" value="Genomic_DNA"/>
</dbReference>
<feature type="domain" description="Pyridine nucleotide-disulphide oxidoreductase dimerisation" evidence="14">
    <location>
        <begin position="377"/>
        <end position="484"/>
    </location>
</feature>
<dbReference type="InterPro" id="IPR004099">
    <property type="entry name" value="Pyr_nucl-diS_OxRdtase_dimer"/>
</dbReference>
<keyword evidence="10 16" id="KW-0560">Oxidoreductase</keyword>
<evidence type="ECO:0000313" key="16">
    <source>
        <dbReference type="EMBL" id="QDU44009.1"/>
    </source>
</evidence>
<evidence type="ECO:0000259" key="14">
    <source>
        <dbReference type="Pfam" id="PF02852"/>
    </source>
</evidence>
<evidence type="ECO:0000256" key="1">
    <source>
        <dbReference type="ARBA" id="ARBA00002842"/>
    </source>
</evidence>
<dbReference type="InterPro" id="IPR016156">
    <property type="entry name" value="FAD/NAD-linked_Rdtase_dimer_sf"/>
</dbReference>
<dbReference type="InterPro" id="IPR001100">
    <property type="entry name" value="Pyr_nuc-diS_OxRdtase"/>
</dbReference>
<dbReference type="GO" id="GO:0003957">
    <property type="term" value="F:NAD(P)+ transhydrogenase (Si-specific) activity"/>
    <property type="evidence" value="ECO:0007669"/>
    <property type="project" value="UniProtKB-EC"/>
</dbReference>
<feature type="binding site" evidence="13">
    <location>
        <position position="84"/>
    </location>
    <ligand>
        <name>FAD</name>
        <dbReference type="ChEBI" id="CHEBI:57692"/>
    </ligand>
</feature>
<keyword evidence="17" id="KW-1185">Reference proteome</keyword>
<evidence type="ECO:0000256" key="10">
    <source>
        <dbReference type="ARBA" id="ARBA00023002"/>
    </source>
</evidence>
<dbReference type="InterPro" id="IPR036188">
    <property type="entry name" value="FAD/NAD-bd_sf"/>
</dbReference>
<dbReference type="EC" id="1.6.1.1" evidence="4"/>
<dbReference type="PANTHER" id="PTHR22912">
    <property type="entry name" value="DISULFIDE OXIDOREDUCTASE"/>
    <property type="match status" value="1"/>
</dbReference>
<evidence type="ECO:0000259" key="15">
    <source>
        <dbReference type="Pfam" id="PF07992"/>
    </source>
</evidence>
<reference evidence="16 17" key="1">
    <citation type="submission" date="2019-02" db="EMBL/GenBank/DDBJ databases">
        <title>Deep-cultivation of Planctomycetes and their phenomic and genomic characterization uncovers novel biology.</title>
        <authorList>
            <person name="Wiegand S."/>
            <person name="Jogler M."/>
            <person name="Boedeker C."/>
            <person name="Pinto D."/>
            <person name="Vollmers J."/>
            <person name="Rivas-Marin E."/>
            <person name="Kohn T."/>
            <person name="Peeters S.H."/>
            <person name="Heuer A."/>
            <person name="Rast P."/>
            <person name="Oberbeckmann S."/>
            <person name="Bunk B."/>
            <person name="Jeske O."/>
            <person name="Meyerdierks A."/>
            <person name="Storesund J.E."/>
            <person name="Kallscheuer N."/>
            <person name="Luecker S."/>
            <person name="Lage O.M."/>
            <person name="Pohl T."/>
            <person name="Merkel B.J."/>
            <person name="Hornburger P."/>
            <person name="Mueller R.-W."/>
            <person name="Bruemmer F."/>
            <person name="Labrenz M."/>
            <person name="Spormann A.M."/>
            <person name="Op den Camp H."/>
            <person name="Overmann J."/>
            <person name="Amann R."/>
            <person name="Jetten M.S.M."/>
            <person name="Mascher T."/>
            <person name="Medema M.H."/>
            <person name="Devos D.P."/>
            <person name="Kaster A.-K."/>
            <person name="Ovreas L."/>
            <person name="Rohde M."/>
            <person name="Galperin M.Y."/>
            <person name="Jogler C."/>
        </authorList>
    </citation>
    <scope>NUCLEOTIDE SEQUENCE [LARGE SCALE GENOMIC DNA]</scope>
    <source>
        <strain evidence="16 17">Mal52</strain>
    </source>
</reference>
<dbReference type="Pfam" id="PF02852">
    <property type="entry name" value="Pyr_redox_dim"/>
    <property type="match status" value="1"/>
</dbReference>